<comment type="subcellular location">
    <subcellularLocation>
        <location evidence="1">Cell membrane</location>
        <topology evidence="1">Single-pass membrane protein</topology>
    </subcellularLocation>
</comment>
<dbReference type="GO" id="GO:0005886">
    <property type="term" value="C:plasma membrane"/>
    <property type="evidence" value="ECO:0007669"/>
    <property type="project" value="UniProtKB-SubCell"/>
</dbReference>
<dbReference type="AlphaFoldDB" id="A0A1G7BPB8"/>
<dbReference type="EMBL" id="FNAR01000006">
    <property type="protein sequence ID" value="SDE28316.1"/>
    <property type="molecule type" value="Genomic_DNA"/>
</dbReference>
<dbReference type="Pfam" id="PF12791">
    <property type="entry name" value="RsgI_N"/>
    <property type="match status" value="1"/>
</dbReference>
<evidence type="ECO:0000256" key="5">
    <source>
        <dbReference type="ARBA" id="ARBA00023136"/>
    </source>
</evidence>
<feature type="compositionally biased region" description="Gly residues" evidence="6">
    <location>
        <begin position="413"/>
        <end position="426"/>
    </location>
</feature>
<name>A0A1G7BPB8_9BACL</name>
<dbReference type="InterPro" id="IPR024449">
    <property type="entry name" value="Anti-sigma_RsgI_N"/>
</dbReference>
<feature type="compositionally biased region" description="Basic and acidic residues" evidence="6">
    <location>
        <begin position="299"/>
        <end position="332"/>
    </location>
</feature>
<evidence type="ECO:0000256" key="1">
    <source>
        <dbReference type="ARBA" id="ARBA00004162"/>
    </source>
</evidence>
<dbReference type="Pfam" id="PF23750">
    <property type="entry name" value="RsgI_M"/>
    <property type="match status" value="1"/>
</dbReference>
<dbReference type="STRING" id="426756.SAMN04488126_10644"/>
<evidence type="ECO:0000256" key="7">
    <source>
        <dbReference type="SAM" id="Phobius"/>
    </source>
</evidence>
<feature type="domain" description="RsgI N-terminal anti-sigma" evidence="8">
    <location>
        <begin position="8"/>
        <end position="54"/>
    </location>
</feature>
<reference evidence="9 10" key="1">
    <citation type="submission" date="2016-10" db="EMBL/GenBank/DDBJ databases">
        <authorList>
            <person name="de Groot N.N."/>
        </authorList>
    </citation>
    <scope>NUCLEOTIDE SEQUENCE [LARGE SCALE GENOMIC DNA]</scope>
    <source>
        <strain evidence="9 10">CGMCC 1.6762</strain>
    </source>
</reference>
<evidence type="ECO:0000256" key="6">
    <source>
        <dbReference type="SAM" id="MobiDB-lite"/>
    </source>
</evidence>
<keyword evidence="5 7" id="KW-0472">Membrane</keyword>
<feature type="compositionally biased region" description="Polar residues" evidence="6">
    <location>
        <begin position="389"/>
        <end position="405"/>
    </location>
</feature>
<feature type="compositionally biased region" description="Basic and acidic residues" evidence="6">
    <location>
        <begin position="226"/>
        <end position="251"/>
    </location>
</feature>
<feature type="region of interest" description="Disordered" evidence="6">
    <location>
        <begin position="207"/>
        <end position="426"/>
    </location>
</feature>
<keyword evidence="2" id="KW-1003">Cell membrane</keyword>
<proteinExistence type="predicted"/>
<organism evidence="9 10">
    <name type="scientific">Bhargavaea beijingensis</name>
    <dbReference type="NCBI Taxonomy" id="426756"/>
    <lineage>
        <taxon>Bacteria</taxon>
        <taxon>Bacillati</taxon>
        <taxon>Bacillota</taxon>
        <taxon>Bacilli</taxon>
        <taxon>Bacillales</taxon>
        <taxon>Caryophanaceae</taxon>
        <taxon>Bhargavaea</taxon>
    </lineage>
</organism>
<evidence type="ECO:0000256" key="3">
    <source>
        <dbReference type="ARBA" id="ARBA00022692"/>
    </source>
</evidence>
<keyword evidence="4 7" id="KW-1133">Transmembrane helix</keyword>
<accession>A0A1G7BPB8</accession>
<evidence type="ECO:0000313" key="9">
    <source>
        <dbReference type="EMBL" id="SDE28316.1"/>
    </source>
</evidence>
<evidence type="ECO:0000259" key="8">
    <source>
        <dbReference type="PROSITE" id="PS51849"/>
    </source>
</evidence>
<evidence type="ECO:0000256" key="2">
    <source>
        <dbReference type="ARBA" id="ARBA00022475"/>
    </source>
</evidence>
<sequence>MDARMNKIKGIVVEQTKENVVILTPDGRFIKGEADQQEIGSESRVSPAGLKSRLQLATVRRPFAVAALFATFLLILLTSLFLPLREPALAFIQLEVNPAVEFGIDRDGKIRELTPLNEDGSALIQDLGNWNGKDVTVLIGGIIAEYSAVNQELSVISVKAGDEKLAAKVNQTVRFIKDAAREKGMELRLLETDSELRDRAMAEGVPISRIINRDSQAPHPPASEHSQQKSDKTQNEEHEIQSESIVEKKQNPETGDGQDQDARQIPSGNEEVRPPGNSGQAPGIRKKEAPPGNGTQGKPAEEQKPPVHPNEKGQGHPPVKGEQKEKTKEGVKKQPSKPGNNESPPINDGPAKKAQPPGHSRQEKQSGPPDHARPHSKDRPDEKMGGNRVSPSQKQHPPGAGQSSDNGQENKNGGNGKGGNGNGSGK</sequence>
<protein>
    <recommendedName>
        <fullName evidence="8">RsgI N-terminal anti-sigma domain-containing protein</fullName>
    </recommendedName>
</protein>
<feature type="transmembrane region" description="Helical" evidence="7">
    <location>
        <begin position="63"/>
        <end position="84"/>
    </location>
</feature>
<gene>
    <name evidence="9" type="ORF">SAMN04488126_10644</name>
</gene>
<dbReference type="Proteomes" id="UP000198823">
    <property type="component" value="Unassembled WGS sequence"/>
</dbReference>
<keyword evidence="3 7" id="KW-0812">Transmembrane</keyword>
<feature type="compositionally biased region" description="Basic and acidic residues" evidence="6">
    <location>
        <begin position="360"/>
        <end position="385"/>
    </location>
</feature>
<evidence type="ECO:0000313" key="10">
    <source>
        <dbReference type="Proteomes" id="UP000198823"/>
    </source>
</evidence>
<evidence type="ECO:0000256" key="4">
    <source>
        <dbReference type="ARBA" id="ARBA00022989"/>
    </source>
</evidence>
<dbReference type="PROSITE" id="PS51849">
    <property type="entry name" value="RSGI_N"/>
    <property type="match status" value="1"/>
</dbReference>
<dbReference type="InterPro" id="IPR055431">
    <property type="entry name" value="RsgI_M"/>
</dbReference>